<gene>
    <name evidence="3" type="ORF">OUZ56_024638</name>
</gene>
<dbReference type="Proteomes" id="UP001234178">
    <property type="component" value="Unassembled WGS sequence"/>
</dbReference>
<evidence type="ECO:0000313" key="3">
    <source>
        <dbReference type="EMBL" id="KAK4031112.1"/>
    </source>
</evidence>
<accession>A0ABR0B1T6</accession>
<feature type="region of interest" description="Disordered" evidence="1">
    <location>
        <begin position="479"/>
        <end position="501"/>
    </location>
</feature>
<feature type="compositionally biased region" description="Basic and acidic residues" evidence="1">
    <location>
        <begin position="835"/>
        <end position="844"/>
    </location>
</feature>
<feature type="region of interest" description="Disordered" evidence="1">
    <location>
        <begin position="175"/>
        <end position="202"/>
    </location>
</feature>
<feature type="region of interest" description="Disordered" evidence="1">
    <location>
        <begin position="1110"/>
        <end position="1155"/>
    </location>
</feature>
<feature type="compositionally biased region" description="Basic and acidic residues" evidence="1">
    <location>
        <begin position="609"/>
        <end position="621"/>
    </location>
</feature>
<name>A0ABR0B1T6_9CRUS</name>
<evidence type="ECO:0000313" key="4">
    <source>
        <dbReference type="Proteomes" id="UP001234178"/>
    </source>
</evidence>
<evidence type="ECO:0000259" key="2">
    <source>
        <dbReference type="SMART" id="SM00458"/>
    </source>
</evidence>
<reference evidence="3 4" key="1">
    <citation type="journal article" date="2023" name="Nucleic Acids Res.">
        <title>The hologenome of Daphnia magna reveals possible DNA methylation and microbiome-mediated evolution of the host genome.</title>
        <authorList>
            <person name="Chaturvedi A."/>
            <person name="Li X."/>
            <person name="Dhandapani V."/>
            <person name="Marshall H."/>
            <person name="Kissane S."/>
            <person name="Cuenca-Cambronero M."/>
            <person name="Asole G."/>
            <person name="Calvet F."/>
            <person name="Ruiz-Romero M."/>
            <person name="Marangio P."/>
            <person name="Guigo R."/>
            <person name="Rago D."/>
            <person name="Mirbahai L."/>
            <person name="Eastwood N."/>
            <person name="Colbourne J.K."/>
            <person name="Zhou J."/>
            <person name="Mallon E."/>
            <person name="Orsini L."/>
        </authorList>
    </citation>
    <scope>NUCLEOTIDE SEQUENCE [LARGE SCALE GENOMIC DNA]</scope>
    <source>
        <strain evidence="3">LRV0_1</strain>
    </source>
</reference>
<organism evidence="3 4">
    <name type="scientific">Daphnia magna</name>
    <dbReference type="NCBI Taxonomy" id="35525"/>
    <lineage>
        <taxon>Eukaryota</taxon>
        <taxon>Metazoa</taxon>
        <taxon>Ecdysozoa</taxon>
        <taxon>Arthropoda</taxon>
        <taxon>Crustacea</taxon>
        <taxon>Branchiopoda</taxon>
        <taxon>Diplostraca</taxon>
        <taxon>Cladocera</taxon>
        <taxon>Anomopoda</taxon>
        <taxon>Daphniidae</taxon>
        <taxon>Daphnia</taxon>
    </lineage>
</organism>
<evidence type="ECO:0000256" key="1">
    <source>
        <dbReference type="SAM" id="MobiDB-lite"/>
    </source>
</evidence>
<dbReference type="Gene3D" id="2.80.10.50">
    <property type="match status" value="1"/>
</dbReference>
<dbReference type="SMART" id="SM00458">
    <property type="entry name" value="RICIN"/>
    <property type="match status" value="1"/>
</dbReference>
<feature type="domain" description="Ricin B lectin" evidence="2">
    <location>
        <begin position="5"/>
        <end position="132"/>
    </location>
</feature>
<feature type="compositionally biased region" description="Polar residues" evidence="1">
    <location>
        <begin position="846"/>
        <end position="860"/>
    </location>
</feature>
<dbReference type="InterPro" id="IPR000772">
    <property type="entry name" value="Ricin_B_lectin"/>
</dbReference>
<dbReference type="EMBL" id="JAOYFB010000039">
    <property type="protein sequence ID" value="KAK4031112.1"/>
    <property type="molecule type" value="Genomic_DNA"/>
</dbReference>
<comment type="caution">
    <text evidence="3">The sequence shown here is derived from an EMBL/GenBank/DDBJ whole genome shotgun (WGS) entry which is preliminary data.</text>
</comment>
<protein>
    <recommendedName>
        <fullName evidence="2">Ricin B lectin domain-containing protein</fullName>
    </recommendedName>
</protein>
<feature type="compositionally biased region" description="Low complexity" evidence="1">
    <location>
        <begin position="721"/>
        <end position="732"/>
    </location>
</feature>
<feature type="region of interest" description="Disordered" evidence="1">
    <location>
        <begin position="537"/>
        <end position="658"/>
    </location>
</feature>
<dbReference type="SUPFAM" id="SSF50370">
    <property type="entry name" value="Ricin B-like lectins"/>
    <property type="match status" value="1"/>
</dbReference>
<dbReference type="InterPro" id="IPR035992">
    <property type="entry name" value="Ricin_B-like_lectins"/>
</dbReference>
<feature type="compositionally biased region" description="Low complexity" evidence="1">
    <location>
        <begin position="180"/>
        <end position="202"/>
    </location>
</feature>
<feature type="compositionally biased region" description="Polar residues" evidence="1">
    <location>
        <begin position="482"/>
        <end position="496"/>
    </location>
</feature>
<feature type="region of interest" description="Disordered" evidence="1">
    <location>
        <begin position="706"/>
        <end position="860"/>
    </location>
</feature>
<feature type="compositionally biased region" description="Polar residues" evidence="1">
    <location>
        <begin position="800"/>
        <end position="810"/>
    </location>
</feature>
<feature type="compositionally biased region" description="Polar residues" evidence="1">
    <location>
        <begin position="1131"/>
        <end position="1155"/>
    </location>
</feature>
<sequence>MEDCDADWTKCQEELKTFITSNDPLVQSQVSVGNCSKATNKGQAFEYTSDFTIRPFNTNACVKANTTMLILQECANTSSIWGTFEHTGQLMATDRTGLHSPTSDRKCLTLKVGRLSLGHCHGSSRKQQFNFEYRNPHQIRTLSAAAIIALHTQQSLDGTQLPLIPPLLKRESKANNENLTTPTTQKSISSTSSTTTTAKPTTKLSTTTMKTTIATTAMKTTVKSTPPTTRPTTTTKPTTTTTKPTTTTTKPTTTTTKPTTTTNKPTTTTTMPTTTTTKSTTTTPTTTTTKSTTTTTTPTTTMPTTTTTNKPTTTTNKPTTTTTLPTTTTTTATTTTTEPTTTTTRPTTPSTEPTLPFHPPEREDALHNGGSAFWNSTTMNDDVVTGGHKLVHSPVNKHFQPEITVTLPDQETVARSLDFDNLTTETRFAPDTLQSGRTLETTAEAISRSASPVLNPKVHPKNSQLRKLRSNAAYKAVAGLDTTPSRKTRASATSEVASGKRSPSFFARFAERISPSKSPPKVATKTSSLASTVLGFFHTKNTPNGKSLEPEPEPSIQQSQEQSRQDIPNQGEQAPVPNTCDQEPEGERSGFPVERSEGADPDNSSDTGHPTDEAISRRPEPIDGVEGTNDPTEVLDVDPRGETQCTIEEDDSNGTTDVRAGSDFHVVCETVLDLPAGTTQRGSISPSLARSGRPFHSLADGISGLSTNISGGHSQPYAIHTGAATTDSTGTTDARDQLTAEEAGQLPGSGQPEQRAAGRGDQTNTLPSQGPIATVPTVPYGGGRTSTTRGPTTSTPSRGENPSTTDTSATHRPPPYSLRPSSIFDPAPAHTDYTTQEHSRRCCESRSPTSSVPAQSQTSQQGNLGFRLPVQNNNMAYCTSPTRAATVRDLDDFQNNQHTFSRLQLLPSFTGSPITRFDSWLESFESIVDGSGWSEAILKEHPHNYESIKEALLDHFHGDENVDLYLQKFNKAKRKPDSKLQTKVKYKEFKDFNELVAATRVYALRLEALETDREKQEFIRSIDGSQDTSSAELKEIKQMIIDQKEAVNKAVANIRHGDKPVVEKKTESEEIKDVLNELMQTVKKLQLNKNDVSYPANAAYRKQVSFQTPTVNQYSNGRPFPPRFPNNSGNRQFSNTQNRPTNATPSFPRSSNDTNNRPTQLSIICNFVAIAVILRQIVTAINVKD</sequence>
<feature type="compositionally biased region" description="Low complexity" evidence="1">
    <location>
        <begin position="785"/>
        <end position="799"/>
    </location>
</feature>
<feature type="region of interest" description="Disordered" evidence="1">
    <location>
        <begin position="219"/>
        <end position="354"/>
    </location>
</feature>
<proteinExistence type="predicted"/>
<keyword evidence="4" id="KW-1185">Reference proteome</keyword>